<organism evidence="1">
    <name type="scientific">Myoviridae sp. ctOpw2</name>
    <dbReference type="NCBI Taxonomy" id="2825093"/>
    <lineage>
        <taxon>Viruses</taxon>
        <taxon>Duplodnaviria</taxon>
        <taxon>Heunggongvirae</taxon>
        <taxon>Uroviricota</taxon>
        <taxon>Caudoviricetes</taxon>
    </lineage>
</organism>
<reference evidence="1" key="1">
    <citation type="journal article" date="2021" name="Proc. Natl. Acad. Sci. U.S.A.">
        <title>A Catalog of Tens of Thousands of Viruses from Human Metagenomes Reveals Hidden Associations with Chronic Diseases.</title>
        <authorList>
            <person name="Tisza M.J."/>
            <person name="Buck C.B."/>
        </authorList>
    </citation>
    <scope>NUCLEOTIDE SEQUENCE</scope>
    <source>
        <strain evidence="1">CtOpw2</strain>
    </source>
</reference>
<name>A0A8S5UCX7_9CAUD</name>
<protein>
    <submittedName>
        <fullName evidence="1">Uncharacterized protein</fullName>
    </submittedName>
</protein>
<accession>A0A8S5UCX7</accession>
<proteinExistence type="predicted"/>
<evidence type="ECO:0000313" key="1">
    <source>
        <dbReference type="EMBL" id="DAF92367.1"/>
    </source>
</evidence>
<dbReference type="EMBL" id="BK016065">
    <property type="protein sequence ID" value="DAF92367.1"/>
    <property type="molecule type" value="Genomic_DNA"/>
</dbReference>
<sequence length="57" mass="6690">MKNIKNFRAMDCTGCQCDGCYECQSANCDICYRAEHANENDEDMYYIAKNKKRCDFD</sequence>